<keyword evidence="2" id="KW-1185">Reference proteome</keyword>
<dbReference type="PANTHER" id="PTHR42886:SF42">
    <property type="entry name" value="ALPHA_BETA-HYDROLASES SUPERFAMILY PROTEIN"/>
    <property type="match status" value="1"/>
</dbReference>
<dbReference type="Pfam" id="PF12697">
    <property type="entry name" value="Abhydrolase_6"/>
    <property type="match status" value="1"/>
</dbReference>
<dbReference type="InterPro" id="IPR000073">
    <property type="entry name" value="AB_hydrolase_1"/>
</dbReference>
<dbReference type="PANTHER" id="PTHR42886">
    <property type="entry name" value="RE40534P-RELATED"/>
    <property type="match status" value="1"/>
</dbReference>
<dbReference type="OrthoDB" id="8119704at2759"/>
<accession>A0A6P5F8B3</accession>
<feature type="domain" description="AB hydrolase-1" evidence="1">
    <location>
        <begin position="83"/>
        <end position="330"/>
    </location>
</feature>
<dbReference type="GeneID" id="109711043"/>
<evidence type="ECO:0000313" key="2">
    <source>
        <dbReference type="Proteomes" id="UP000515123"/>
    </source>
</evidence>
<dbReference type="InterPro" id="IPR029058">
    <property type="entry name" value="AB_hydrolase_fold"/>
</dbReference>
<gene>
    <name evidence="3" type="primary">LOC109711043</name>
</gene>
<dbReference type="GO" id="GO:0006654">
    <property type="term" value="P:phosphatidic acid biosynthetic process"/>
    <property type="evidence" value="ECO:0007669"/>
    <property type="project" value="TreeGrafter"/>
</dbReference>
<dbReference type="GO" id="GO:0055088">
    <property type="term" value="P:lipid homeostasis"/>
    <property type="evidence" value="ECO:0007669"/>
    <property type="project" value="TreeGrafter"/>
</dbReference>
<name>A0A6P5F8B3_ANACO</name>
<evidence type="ECO:0000313" key="3">
    <source>
        <dbReference type="RefSeq" id="XP_020089515.1"/>
    </source>
</evidence>
<dbReference type="AlphaFoldDB" id="A0A6P5F8B3"/>
<proteinExistence type="predicted"/>
<dbReference type="Gene3D" id="3.40.50.1820">
    <property type="entry name" value="alpha/beta hydrolase"/>
    <property type="match status" value="1"/>
</dbReference>
<evidence type="ECO:0000259" key="1">
    <source>
        <dbReference type="Pfam" id="PF12697"/>
    </source>
</evidence>
<dbReference type="GO" id="GO:0052689">
    <property type="term" value="F:carboxylic ester hydrolase activity"/>
    <property type="evidence" value="ECO:0007669"/>
    <property type="project" value="TreeGrafter"/>
</dbReference>
<sequence length="353" mass="38474">MAARFLPLPHPPQPQPFSLSTCRRPSKKTKLPVPLPPAAAAAAYELREGQSRHFHRLPSSGLALEVISHKAETTAASSKPPALVMVHGSFHAAWCWAEHWLPFFARAGFDCYALSLLAQGESDVPPGAVAGTLETHTSDIANFIREEISSPPVLIGHSFGGLIVQSYISNMMNKRSSDDWPSSADSLHPELAGAVLVCSVPPNGNSGLVWRYLLTKPVAAFKVTMSLAAKAFANSLSLCKETFFSPEMEDHLVLRYQELMKESSKLPLFDLKKLNASLPVPSIPRNSVDLLIMGASNDFIVDAEGLTETAKFYQVEPVCVEGLAHDMMLDCGWEKGAHIILSWLNNLHNDRAA</sequence>
<reference evidence="3" key="2">
    <citation type="submission" date="2025-08" db="UniProtKB">
        <authorList>
            <consortium name="RefSeq"/>
        </authorList>
    </citation>
    <scope>IDENTIFICATION</scope>
    <source>
        <tissue evidence="3">Leaf</tissue>
    </source>
</reference>
<organism evidence="2 3">
    <name type="scientific">Ananas comosus</name>
    <name type="common">Pineapple</name>
    <name type="synonym">Ananas ananas</name>
    <dbReference type="NCBI Taxonomy" id="4615"/>
    <lineage>
        <taxon>Eukaryota</taxon>
        <taxon>Viridiplantae</taxon>
        <taxon>Streptophyta</taxon>
        <taxon>Embryophyta</taxon>
        <taxon>Tracheophyta</taxon>
        <taxon>Spermatophyta</taxon>
        <taxon>Magnoliopsida</taxon>
        <taxon>Liliopsida</taxon>
        <taxon>Poales</taxon>
        <taxon>Bromeliaceae</taxon>
        <taxon>Bromelioideae</taxon>
        <taxon>Ananas</taxon>
    </lineage>
</organism>
<dbReference type="Proteomes" id="UP000515123">
    <property type="component" value="Linkage group 5"/>
</dbReference>
<reference evidence="2" key="1">
    <citation type="journal article" date="2015" name="Nat. Genet.">
        <title>The pineapple genome and the evolution of CAM photosynthesis.</title>
        <authorList>
            <person name="Ming R."/>
            <person name="VanBuren R."/>
            <person name="Wai C.M."/>
            <person name="Tang H."/>
            <person name="Schatz M.C."/>
            <person name="Bowers J.E."/>
            <person name="Lyons E."/>
            <person name="Wang M.L."/>
            <person name="Chen J."/>
            <person name="Biggers E."/>
            <person name="Zhang J."/>
            <person name="Huang L."/>
            <person name="Zhang L."/>
            <person name="Miao W."/>
            <person name="Zhang J."/>
            <person name="Ye Z."/>
            <person name="Miao C."/>
            <person name="Lin Z."/>
            <person name="Wang H."/>
            <person name="Zhou H."/>
            <person name="Yim W.C."/>
            <person name="Priest H.D."/>
            <person name="Zheng C."/>
            <person name="Woodhouse M."/>
            <person name="Edger P.P."/>
            <person name="Guyot R."/>
            <person name="Guo H.B."/>
            <person name="Guo H."/>
            <person name="Zheng G."/>
            <person name="Singh R."/>
            <person name="Sharma A."/>
            <person name="Min X."/>
            <person name="Zheng Y."/>
            <person name="Lee H."/>
            <person name="Gurtowski J."/>
            <person name="Sedlazeck F.J."/>
            <person name="Harkess A."/>
            <person name="McKain M.R."/>
            <person name="Liao Z."/>
            <person name="Fang J."/>
            <person name="Liu J."/>
            <person name="Zhang X."/>
            <person name="Zhang Q."/>
            <person name="Hu W."/>
            <person name="Qin Y."/>
            <person name="Wang K."/>
            <person name="Chen L.Y."/>
            <person name="Shirley N."/>
            <person name="Lin Y.R."/>
            <person name="Liu L.Y."/>
            <person name="Hernandez A.G."/>
            <person name="Wright C.L."/>
            <person name="Bulone V."/>
            <person name="Tuskan G.A."/>
            <person name="Heath K."/>
            <person name="Zee F."/>
            <person name="Moore P.H."/>
            <person name="Sunkar R."/>
            <person name="Leebens-Mack J.H."/>
            <person name="Mockler T."/>
            <person name="Bennetzen J.L."/>
            <person name="Freeling M."/>
            <person name="Sankoff D."/>
            <person name="Paterson A.H."/>
            <person name="Zhu X."/>
            <person name="Yang X."/>
            <person name="Smith J.A."/>
            <person name="Cushman J.C."/>
            <person name="Paull R.E."/>
            <person name="Yu Q."/>
        </authorList>
    </citation>
    <scope>NUCLEOTIDE SEQUENCE [LARGE SCALE GENOMIC DNA]</scope>
    <source>
        <strain evidence="2">cv. F153</strain>
    </source>
</reference>
<dbReference type="SUPFAM" id="SSF53474">
    <property type="entry name" value="alpha/beta-Hydrolases"/>
    <property type="match status" value="1"/>
</dbReference>
<protein>
    <submittedName>
        <fullName evidence="3">Uncharacterized protein LOC109711043 isoform X1</fullName>
    </submittedName>
</protein>
<dbReference type="GO" id="GO:0042171">
    <property type="term" value="F:lysophosphatidic acid acyltransferase activity"/>
    <property type="evidence" value="ECO:0007669"/>
    <property type="project" value="TreeGrafter"/>
</dbReference>
<dbReference type="RefSeq" id="XP_020089515.1">
    <property type="nucleotide sequence ID" value="XM_020233926.1"/>
</dbReference>